<dbReference type="EMBL" id="JAAAMJ010000010">
    <property type="protein sequence ID" value="NDV87781.1"/>
    <property type="molecule type" value="Genomic_DNA"/>
</dbReference>
<evidence type="ECO:0000313" key="1">
    <source>
        <dbReference type="EMBL" id="NDV87781.1"/>
    </source>
</evidence>
<proteinExistence type="predicted"/>
<dbReference type="RefSeq" id="WP_163044542.1">
    <property type="nucleotide sequence ID" value="NZ_JAAAMJ010000010.1"/>
</dbReference>
<dbReference type="AlphaFoldDB" id="A0A6L9MJ82"/>
<dbReference type="Proteomes" id="UP000476332">
    <property type="component" value="Unassembled WGS sequence"/>
</dbReference>
<keyword evidence="2" id="KW-1185">Reference proteome</keyword>
<reference evidence="1 2" key="1">
    <citation type="submission" date="2020-01" db="EMBL/GenBank/DDBJ databases">
        <title>Genomes of bacteria type strains.</title>
        <authorList>
            <person name="Chen J."/>
            <person name="Zhu S."/>
            <person name="Chen J."/>
        </authorList>
    </citation>
    <scope>NUCLEOTIDE SEQUENCE [LARGE SCALE GENOMIC DNA]</scope>
    <source>
        <strain evidence="1 2">KCTC 52919</strain>
    </source>
</reference>
<sequence>MERKHRATRTDSYKLTIAGLLTTRAEMAGERVRAVEHLAAVDRDLGHLDAVLAMFGVTDGHKVKPLQRATTPRAKRADVLARHRTMLAVMRSTGAATTTQIAEAVTPLFKLHDDHEPEPAAVLSAVRKMLHRLERQGGVVRDGWDGDARVWRLQG</sequence>
<name>A0A6L9MJ82_9HYPH</name>
<evidence type="ECO:0000313" key="2">
    <source>
        <dbReference type="Proteomes" id="UP000476332"/>
    </source>
</evidence>
<protein>
    <submittedName>
        <fullName evidence="1">Uncharacterized protein</fullName>
    </submittedName>
</protein>
<accession>A0A6L9MJ82</accession>
<gene>
    <name evidence="1" type="ORF">GTW51_13830</name>
</gene>
<comment type="caution">
    <text evidence="1">The sequence shown here is derived from an EMBL/GenBank/DDBJ whole genome shotgun (WGS) entry which is preliminary data.</text>
</comment>
<organism evidence="1 2">
    <name type="scientific">Aurantimonas aggregata</name>
    <dbReference type="NCBI Taxonomy" id="2047720"/>
    <lineage>
        <taxon>Bacteria</taxon>
        <taxon>Pseudomonadati</taxon>
        <taxon>Pseudomonadota</taxon>
        <taxon>Alphaproteobacteria</taxon>
        <taxon>Hyphomicrobiales</taxon>
        <taxon>Aurantimonadaceae</taxon>
        <taxon>Aurantimonas</taxon>
    </lineage>
</organism>